<accession>A0A8X6H6G5</accession>
<reference evidence="1" key="1">
    <citation type="submission" date="2020-07" db="EMBL/GenBank/DDBJ databases">
        <title>Multicomponent nature underlies the extraordinary mechanical properties of spider dragline silk.</title>
        <authorList>
            <person name="Kono N."/>
            <person name="Nakamura H."/>
            <person name="Mori M."/>
            <person name="Yoshida Y."/>
            <person name="Ohtoshi R."/>
            <person name="Malay A.D."/>
            <person name="Moran D.A.P."/>
            <person name="Tomita M."/>
            <person name="Numata K."/>
            <person name="Arakawa K."/>
        </authorList>
    </citation>
    <scope>NUCLEOTIDE SEQUENCE</scope>
</reference>
<dbReference type="OrthoDB" id="421040at2759"/>
<name>A0A8X6H6G5_TRICU</name>
<dbReference type="Proteomes" id="UP000887116">
    <property type="component" value="Unassembled WGS sequence"/>
</dbReference>
<evidence type="ECO:0000313" key="1">
    <source>
        <dbReference type="EMBL" id="GFQ67982.1"/>
    </source>
</evidence>
<organism evidence="1 2">
    <name type="scientific">Trichonephila clavata</name>
    <name type="common">Joro spider</name>
    <name type="synonym">Nephila clavata</name>
    <dbReference type="NCBI Taxonomy" id="2740835"/>
    <lineage>
        <taxon>Eukaryota</taxon>
        <taxon>Metazoa</taxon>
        <taxon>Ecdysozoa</taxon>
        <taxon>Arthropoda</taxon>
        <taxon>Chelicerata</taxon>
        <taxon>Arachnida</taxon>
        <taxon>Araneae</taxon>
        <taxon>Araneomorphae</taxon>
        <taxon>Entelegynae</taxon>
        <taxon>Araneoidea</taxon>
        <taxon>Nephilidae</taxon>
        <taxon>Trichonephila</taxon>
    </lineage>
</organism>
<comment type="caution">
    <text evidence="1">The sequence shown here is derived from an EMBL/GenBank/DDBJ whole genome shotgun (WGS) entry which is preliminary data.</text>
</comment>
<protein>
    <submittedName>
        <fullName evidence="1">Uncharacterized protein</fullName>
    </submittedName>
</protein>
<dbReference type="EMBL" id="BMAO01000611">
    <property type="protein sequence ID" value="GFQ67982.1"/>
    <property type="molecule type" value="Genomic_DNA"/>
</dbReference>
<keyword evidence="2" id="KW-1185">Reference proteome</keyword>
<dbReference type="AlphaFoldDB" id="A0A8X6H6G5"/>
<sequence>MNEHLPVCVALQETLLKPSCTSNKRGYSILQKDCNTGERACGRVALLINHATPFSPVLIRNVASSCCSADLTWSVLGNPLGSDHFPVVISYATPIECATLRQPRWKFNQAGWETFRTQADITEDMVRSGSIDEAGYYLGNGKDPCGEGYAAEKVAYVTGDGFEVRSAESVPEVEGLGSGWLGGGNSFISRNPPWLRPWKVHGSTLWGFTRCLALKNPPAVPHGTLEKCGNSGSGSGVPYGAGRNPCWQIMMRTKGNIVLPPPMERYQYILFFLASSTTLSWADRVKNSTPSSSPGFSLCPDEGQTPSIPPVVEQKMNSNLKPNFSSNTQQKEFSNSARFFIIKTPNTFSAVSPFLFEKVITSSIGQVKTICKMRSGVLVPRSDIGETVYRPYESP</sequence>
<gene>
    <name evidence="1" type="ORF">TNCT_99681</name>
</gene>
<evidence type="ECO:0000313" key="2">
    <source>
        <dbReference type="Proteomes" id="UP000887116"/>
    </source>
</evidence>
<proteinExistence type="predicted"/>